<keyword evidence="2" id="KW-1133">Transmembrane helix</keyword>
<feature type="compositionally biased region" description="Basic residues" evidence="1">
    <location>
        <begin position="249"/>
        <end position="262"/>
    </location>
</feature>
<evidence type="ECO:0008006" key="4">
    <source>
        <dbReference type="Google" id="ProtNLM"/>
    </source>
</evidence>
<feature type="region of interest" description="Disordered" evidence="1">
    <location>
        <begin position="238"/>
        <end position="368"/>
    </location>
</feature>
<dbReference type="CDD" id="cd22671">
    <property type="entry name" value="FHA_APTX-like"/>
    <property type="match status" value="1"/>
</dbReference>
<feature type="compositionally biased region" description="Acidic residues" evidence="1">
    <location>
        <begin position="265"/>
        <end position="277"/>
    </location>
</feature>
<organism evidence="3">
    <name type="scientific">Arabidopsis thaliana</name>
    <name type="common">Mouse-ear cress</name>
    <dbReference type="NCBI Taxonomy" id="3702"/>
    <lineage>
        <taxon>Eukaryota</taxon>
        <taxon>Viridiplantae</taxon>
        <taxon>Streptophyta</taxon>
        <taxon>Embryophyta</taxon>
        <taxon>Tracheophyta</taxon>
        <taxon>Spermatophyta</taxon>
        <taxon>Magnoliopsida</taxon>
        <taxon>eudicotyledons</taxon>
        <taxon>Gunneridae</taxon>
        <taxon>Pentapetalae</taxon>
        <taxon>rosids</taxon>
        <taxon>malvids</taxon>
        <taxon>Brassicales</taxon>
        <taxon>Brassicaceae</taxon>
        <taxon>Camelineae</taxon>
        <taxon>Arabidopsis</taxon>
    </lineage>
</organism>
<proteinExistence type="predicted"/>
<dbReference type="InterPro" id="IPR008984">
    <property type="entry name" value="SMAD_FHA_dom_sf"/>
</dbReference>
<evidence type="ECO:0000313" key="3">
    <source>
        <dbReference type="EMBL" id="BAB01927.1"/>
    </source>
</evidence>
<sequence>MNTKSLCESEETTMEIEGEDGTKLFLKTGVKDVFGRGAGFNTEDLTVSRRHVSLVFKPAAAGTEPSDMVSFEVLGRNPVWIRAVEKGKKIQTLRKPETGEIATGDQFCVSGNHPIWFTLKRRDEVMEERALDHGEIELNIDPVKGNQFCNLMCFWICVPINNILVVLHCFSFIMSRIMLLRGFFLFSKNEAECVVCVLCGVVAEFGFLVIGKEFDQYPKSRVRDIKQWEWFLEDSTNGNSDGDEDGDKKGRKGLGKKRRRKKGNEDDDWSVESDEDKELMVKSKRVVTPTYSTRSKKTKKDSNASSSSSNGAQTKQRGRADVEEEDDDDETLGGFIVSDEEAKLEEEEEEEDESDVDDEEDEDEEEEE</sequence>
<reference key="2">
    <citation type="journal article" date="2000" name="Nature">
        <title>Sequence and analysis of chromosome 3 of the plant Arabidopsis thaliana.</title>
        <authorList>
            <consortium name="European Union Chromosome 3 Arabidopsis Sequencing Consortium"/>
            <consortium name="Institute for Genomic Research"/>
            <consortium name="Kazusa DNA Research Institute"/>
            <person name="Salanoubat M."/>
            <person name="Lemcke K."/>
            <person name="Rieger M."/>
            <person name="Ansorge W."/>
            <person name="Unseld M."/>
            <person name="Fartmann B."/>
            <person name="Valle G."/>
            <person name="Blocker H."/>
            <person name="Perez-Alonso M."/>
            <person name="Obermaier B."/>
            <person name="Delseny M."/>
            <person name="Boutry M."/>
            <person name="Grivell L.A."/>
            <person name="Mache R."/>
            <person name="Puigdomenech P."/>
            <person name="De Simone V."/>
            <person name="Choisne N."/>
            <person name="Artiguenave F."/>
            <person name="Robert C."/>
            <person name="Brottier P."/>
            <person name="Wincker P."/>
            <person name="Cattolico L."/>
            <person name="Weissenbach J."/>
            <person name="Saurin W."/>
            <person name="Quetier F."/>
            <person name="Schafer M."/>
            <person name="Muller-Auer S."/>
            <person name="Gabel C."/>
            <person name="Fuchs M."/>
            <person name="Benes V."/>
            <person name="Wurmbach E."/>
            <person name="Drzonek H."/>
            <person name="Erfle H."/>
            <person name="Jordan N."/>
            <person name="Bangert S."/>
            <person name="Wiedelmann R."/>
            <person name="Kranz H."/>
            <person name="Voss H."/>
            <person name="Holland R."/>
            <person name="Brandt P."/>
            <person name="Nyakatura G."/>
            <person name="Vezzi A."/>
            <person name="D'Angelo M."/>
            <person name="Pallavicini A."/>
            <person name="Toppo S."/>
            <person name="Simionati B."/>
            <person name="Conrad A."/>
            <person name="Hornischer K."/>
            <person name="Kauer G."/>
            <person name="Lohnert T.H."/>
            <person name="Nordsiek G."/>
            <person name="Reichelt J."/>
            <person name="Scharfe M."/>
            <person name="Schon O."/>
            <person name="Bargues M."/>
            <person name="Terol J."/>
            <person name="Climent J."/>
            <person name="Navarro P."/>
            <person name="Collado C."/>
            <person name="Perez-Perez A."/>
            <person name="Ottenwalder B."/>
            <person name="Duchemin D."/>
            <person name="Cooke R."/>
            <person name="Laudie M."/>
            <person name="Berger-Llauro C."/>
            <person name="Purnelle B."/>
            <person name="Masuy D."/>
            <person name="de Haan M."/>
            <person name="Maarse A.C."/>
            <person name="Alcaraz J.P."/>
            <person name="Cottet A."/>
            <person name="Casacuberta E."/>
            <person name="Monfort A."/>
            <person name="Argiriou A."/>
            <person name="flores M."/>
            <person name="Liguori R."/>
            <person name="Vitale D."/>
            <person name="Mannhaupt G."/>
            <person name="Haase D."/>
            <person name="Schoof H."/>
            <person name="Rudd S."/>
            <person name="Zaccaria P."/>
            <person name="Mewes H.W."/>
            <person name="Mayer K.F."/>
            <person name="Kaul S."/>
            <person name="Town C.D."/>
            <person name="Koo H.L."/>
            <person name="Tallon L.J."/>
            <person name="Jenkins J."/>
            <person name="Rooney T."/>
            <person name="Rizzo M."/>
            <person name="Walts A."/>
            <person name="Utterback T."/>
            <person name="Fujii C.Y."/>
            <person name="Shea T.P."/>
            <person name="Creasy T.H."/>
            <person name="Haas B."/>
            <person name="Maiti R."/>
            <person name="Wu D."/>
            <person name="Peterson J."/>
            <person name="Van Aken S."/>
            <person name="Pai G."/>
            <person name="Militscher J."/>
            <person name="Sellers P."/>
            <person name="Gill J.E."/>
            <person name="Feldblyum T.V."/>
            <person name="Preuss D."/>
            <person name="Lin X."/>
            <person name="Nierman W.C."/>
            <person name="Salzberg S.L."/>
            <person name="White O."/>
            <person name="Venter J.C."/>
            <person name="Fraser C.M."/>
            <person name="Kaneko T."/>
            <person name="Nakamura Y."/>
            <person name="Sato S."/>
            <person name="Kato T."/>
            <person name="Asamizu E."/>
            <person name="Sasamoto S."/>
            <person name="Kimura T."/>
            <person name="Idesawa K."/>
            <person name="Kawashima K."/>
            <person name="Kishida Y."/>
            <person name="Kiyokawa C."/>
            <person name="Kohara M."/>
            <person name="Matsumoto M."/>
            <person name="Matsuno A."/>
            <person name="Muraki A."/>
            <person name="Nakayama S."/>
            <person name="Nakazaki N."/>
            <person name="Shinpo S."/>
            <person name="Takeuchi C."/>
            <person name="Wada T."/>
            <person name="Watanabe A."/>
            <person name="Yamada M."/>
            <person name="Yasuda M."/>
            <person name="Tabata S."/>
        </authorList>
    </citation>
    <scope>NUCLEOTIDE SEQUENCE [LARGE SCALE GENOMIC DNA]</scope>
    <source>
        <strain>cv. Columbia</strain>
    </source>
</reference>
<dbReference type="TAIR" id="AT3G13780"/>
<keyword evidence="2" id="KW-0472">Membrane</keyword>
<dbReference type="PANTHER" id="PTHR37733">
    <property type="entry name" value="SMAD/FHA DOMAIN-CONTAINING PROTEIN"/>
    <property type="match status" value="1"/>
</dbReference>
<dbReference type="AlphaFoldDB" id="Q9LIC1"/>
<feature type="compositionally biased region" description="Low complexity" evidence="1">
    <location>
        <begin position="303"/>
        <end position="315"/>
    </location>
</feature>
<dbReference type="SUPFAM" id="SSF49879">
    <property type="entry name" value="SMAD/FHA domain"/>
    <property type="match status" value="1"/>
</dbReference>
<feature type="compositionally biased region" description="Acidic residues" evidence="1">
    <location>
        <begin position="322"/>
        <end position="331"/>
    </location>
</feature>
<feature type="compositionally biased region" description="Acidic residues" evidence="1">
    <location>
        <begin position="338"/>
        <end position="368"/>
    </location>
</feature>
<keyword evidence="2" id="KW-0812">Transmembrane</keyword>
<accession>Q9LIC1</accession>
<dbReference type="Gene3D" id="2.60.200.20">
    <property type="match status" value="1"/>
</dbReference>
<protein>
    <recommendedName>
        <fullName evidence="4">SMAD/FHA domain-containing protein</fullName>
    </recommendedName>
</protein>
<reference evidence="3" key="1">
    <citation type="journal article" date="2000" name="DNA Res.">
        <title>Structural analysis of Arabidopsis thaliana chromosome 3. II. Sequence features of the 4,251,695 bp regions covered by 90 P1, TAC and BAC clones.</title>
        <authorList>
            <person name="Nakamura Y."/>
        </authorList>
    </citation>
    <scope>NUCLEOTIDE SEQUENCE [LARGE SCALE GENOMIC DNA]</scope>
</reference>
<dbReference type="ExpressionAtlas" id="Q9LIC1">
    <property type="expression patterns" value="baseline and differential"/>
</dbReference>
<dbReference type="PANTHER" id="PTHR37733:SF1">
    <property type="entry name" value="SMAD_FHA DOMAIN-CONTAINING PROTEIN"/>
    <property type="match status" value="1"/>
</dbReference>
<evidence type="ECO:0000256" key="2">
    <source>
        <dbReference type="SAM" id="Phobius"/>
    </source>
</evidence>
<dbReference type="EMBL" id="AP001307">
    <property type="protein sequence ID" value="BAB01927.1"/>
    <property type="molecule type" value="Genomic_DNA"/>
</dbReference>
<feature type="transmembrane region" description="Helical" evidence="2">
    <location>
        <begin position="160"/>
        <end position="179"/>
    </location>
</feature>
<name>Q9LIC1_ARATH</name>
<evidence type="ECO:0000256" key="1">
    <source>
        <dbReference type="SAM" id="MobiDB-lite"/>
    </source>
</evidence>